<evidence type="ECO:0000256" key="5">
    <source>
        <dbReference type="ARBA" id="ARBA00022989"/>
    </source>
</evidence>
<evidence type="ECO:0000256" key="3">
    <source>
        <dbReference type="ARBA" id="ARBA00022741"/>
    </source>
</evidence>
<dbReference type="PROSITE" id="PS50929">
    <property type="entry name" value="ABC_TM1F"/>
    <property type="match status" value="1"/>
</dbReference>
<feature type="domain" description="ABC transporter" evidence="8">
    <location>
        <begin position="357"/>
        <end position="590"/>
    </location>
</feature>
<reference evidence="11" key="1">
    <citation type="journal article" date="2019" name="Int. J. Syst. Evol. Microbiol.">
        <title>The Global Catalogue of Microorganisms (GCM) 10K type strain sequencing project: providing services to taxonomists for standard genome sequencing and annotation.</title>
        <authorList>
            <consortium name="The Broad Institute Genomics Platform"/>
            <consortium name="The Broad Institute Genome Sequencing Center for Infectious Disease"/>
            <person name="Wu L."/>
            <person name="Ma J."/>
        </authorList>
    </citation>
    <scope>NUCLEOTIDE SEQUENCE [LARGE SCALE GENOMIC DNA]</scope>
    <source>
        <strain evidence="11">JCM 16546</strain>
    </source>
</reference>
<dbReference type="GO" id="GO:0005524">
    <property type="term" value="F:ATP binding"/>
    <property type="evidence" value="ECO:0007669"/>
    <property type="project" value="UniProtKB-KW"/>
</dbReference>
<evidence type="ECO:0000256" key="2">
    <source>
        <dbReference type="ARBA" id="ARBA00022692"/>
    </source>
</evidence>
<dbReference type="SUPFAM" id="SSF52540">
    <property type="entry name" value="P-loop containing nucleoside triphosphate hydrolases"/>
    <property type="match status" value="1"/>
</dbReference>
<dbReference type="InterPro" id="IPR017871">
    <property type="entry name" value="ABC_transporter-like_CS"/>
</dbReference>
<name>A0ABP7BT55_9MICO</name>
<accession>A0ABP7BT55</accession>
<dbReference type="Gene3D" id="3.40.50.300">
    <property type="entry name" value="P-loop containing nucleotide triphosphate hydrolases"/>
    <property type="match status" value="1"/>
</dbReference>
<evidence type="ECO:0000313" key="10">
    <source>
        <dbReference type="EMBL" id="GAA3667037.1"/>
    </source>
</evidence>
<dbReference type="InterPro" id="IPR003593">
    <property type="entry name" value="AAA+_ATPase"/>
</dbReference>
<dbReference type="InterPro" id="IPR003439">
    <property type="entry name" value="ABC_transporter-like_ATP-bd"/>
</dbReference>
<dbReference type="InterPro" id="IPR011527">
    <property type="entry name" value="ABC1_TM_dom"/>
</dbReference>
<dbReference type="Proteomes" id="UP001410795">
    <property type="component" value="Unassembled WGS sequence"/>
</dbReference>
<dbReference type="RefSeq" id="WP_221860859.1">
    <property type="nucleotide sequence ID" value="NZ_BAAAYV010000024.1"/>
</dbReference>
<evidence type="ECO:0000256" key="4">
    <source>
        <dbReference type="ARBA" id="ARBA00022840"/>
    </source>
</evidence>
<dbReference type="InterPro" id="IPR036640">
    <property type="entry name" value="ABC1_TM_sf"/>
</dbReference>
<keyword evidence="3" id="KW-0547">Nucleotide-binding</keyword>
<keyword evidence="6 7" id="KW-0472">Membrane</keyword>
<keyword evidence="5 7" id="KW-1133">Transmembrane helix</keyword>
<evidence type="ECO:0000256" key="1">
    <source>
        <dbReference type="ARBA" id="ARBA00004651"/>
    </source>
</evidence>
<evidence type="ECO:0000256" key="7">
    <source>
        <dbReference type="SAM" id="Phobius"/>
    </source>
</evidence>
<gene>
    <name evidence="10" type="ORF">GCM10022202_31400</name>
</gene>
<dbReference type="InterPro" id="IPR039421">
    <property type="entry name" value="Type_1_exporter"/>
</dbReference>
<feature type="transmembrane region" description="Helical" evidence="7">
    <location>
        <begin position="300"/>
        <end position="319"/>
    </location>
</feature>
<evidence type="ECO:0000259" key="9">
    <source>
        <dbReference type="PROSITE" id="PS50929"/>
    </source>
</evidence>
<evidence type="ECO:0000256" key="6">
    <source>
        <dbReference type="ARBA" id="ARBA00023136"/>
    </source>
</evidence>
<protein>
    <submittedName>
        <fullName evidence="10">ABC transporter ATP-binding protein</fullName>
    </submittedName>
</protein>
<dbReference type="Pfam" id="PF00005">
    <property type="entry name" value="ABC_tran"/>
    <property type="match status" value="1"/>
</dbReference>
<organism evidence="10 11">
    <name type="scientific">Microbacterium marinilacus</name>
    <dbReference type="NCBI Taxonomy" id="415209"/>
    <lineage>
        <taxon>Bacteria</taxon>
        <taxon>Bacillati</taxon>
        <taxon>Actinomycetota</taxon>
        <taxon>Actinomycetes</taxon>
        <taxon>Micrococcales</taxon>
        <taxon>Microbacteriaceae</taxon>
        <taxon>Microbacterium</taxon>
    </lineage>
</organism>
<dbReference type="InterPro" id="IPR027417">
    <property type="entry name" value="P-loop_NTPase"/>
</dbReference>
<sequence length="609" mass="65125">MSAVETETRAPARKRETKAQAVPRFGPLWRLLQPIRGRLIIACVIGAVGASASVVPFIAVANLAESLLSPAADSAGAIWTWGLVAVGALLLRFVCVFIAGGITHYSDTGFQLLIRRRMATWLGRVPLGWFTVRTSGSVKKSVSDDVMSMHHLIAHTALEVIDGLIIPLVTMVYLFSIDWRMSMFVTLPLMVGVVLYGAQVAKLRPRIAEYAEAMSDINGSAVEFVQGISVVKTFGQTGKGYRRFLDAAAHFLDLTGPKTRGTMKASALAETVLAPLTSLVIIVAAGAGLAASGALDPVTVIPFVLLGIGVTAPLTTLWLTATATTEAAEAAERVLDILSTPALEVPEAPKTPTDSTVALEQVTFSYDADRTALEDVSLRLEPGTTTALVGRSGSGKTTIAKLIPRFWDPASGRITIGDVDIREIAPTELYRQVSFVFQDVQLLSTTVRDNIRLARPDASAADVENAARAAQIHDRILELPRGFDSVVGDDALFSGGEAQRVSIARAILADTPVLILDEATAFADPESEALIQDALSALTAGRTLLVIAHRLSTVQGADQIVVVDDGQIVERGRHDALLSEEGLYATLWASHERASTWHPTTRQETEVTR</sequence>
<keyword evidence="4 10" id="KW-0067">ATP-binding</keyword>
<dbReference type="PROSITE" id="PS50893">
    <property type="entry name" value="ABC_TRANSPORTER_2"/>
    <property type="match status" value="1"/>
</dbReference>
<feature type="transmembrane region" description="Helical" evidence="7">
    <location>
        <begin position="181"/>
        <end position="198"/>
    </location>
</feature>
<dbReference type="EMBL" id="BAAAYV010000024">
    <property type="protein sequence ID" value="GAA3667037.1"/>
    <property type="molecule type" value="Genomic_DNA"/>
</dbReference>
<comment type="subcellular location">
    <subcellularLocation>
        <location evidence="1">Cell membrane</location>
        <topology evidence="1">Multi-pass membrane protein</topology>
    </subcellularLocation>
</comment>
<comment type="caution">
    <text evidence="10">The sequence shown here is derived from an EMBL/GenBank/DDBJ whole genome shotgun (WGS) entry which is preliminary data.</text>
</comment>
<dbReference type="PANTHER" id="PTHR43394">
    <property type="entry name" value="ATP-DEPENDENT PERMEASE MDL1, MITOCHONDRIAL"/>
    <property type="match status" value="1"/>
</dbReference>
<feature type="transmembrane region" description="Helical" evidence="7">
    <location>
        <begin position="78"/>
        <end position="102"/>
    </location>
</feature>
<feature type="domain" description="ABC transmembrane type-1" evidence="9">
    <location>
        <begin position="40"/>
        <end position="326"/>
    </location>
</feature>
<proteinExistence type="predicted"/>
<evidence type="ECO:0000259" key="8">
    <source>
        <dbReference type="PROSITE" id="PS50893"/>
    </source>
</evidence>
<dbReference type="SUPFAM" id="SSF90123">
    <property type="entry name" value="ABC transporter transmembrane region"/>
    <property type="match status" value="1"/>
</dbReference>
<dbReference type="Gene3D" id="1.20.1560.10">
    <property type="entry name" value="ABC transporter type 1, transmembrane domain"/>
    <property type="match status" value="1"/>
</dbReference>
<dbReference type="PROSITE" id="PS00211">
    <property type="entry name" value="ABC_TRANSPORTER_1"/>
    <property type="match status" value="1"/>
</dbReference>
<feature type="transmembrane region" description="Helical" evidence="7">
    <location>
        <begin position="157"/>
        <end position="175"/>
    </location>
</feature>
<dbReference type="Pfam" id="PF00664">
    <property type="entry name" value="ABC_membrane"/>
    <property type="match status" value="1"/>
</dbReference>
<keyword evidence="2 7" id="KW-0812">Transmembrane</keyword>
<keyword evidence="11" id="KW-1185">Reference proteome</keyword>
<feature type="transmembrane region" description="Helical" evidence="7">
    <location>
        <begin position="272"/>
        <end position="294"/>
    </location>
</feature>
<feature type="transmembrane region" description="Helical" evidence="7">
    <location>
        <begin position="39"/>
        <end position="58"/>
    </location>
</feature>
<dbReference type="SMART" id="SM00382">
    <property type="entry name" value="AAA"/>
    <property type="match status" value="1"/>
</dbReference>
<dbReference type="PANTHER" id="PTHR43394:SF1">
    <property type="entry name" value="ATP-BINDING CASSETTE SUB-FAMILY B MEMBER 10, MITOCHONDRIAL"/>
    <property type="match status" value="1"/>
</dbReference>
<evidence type="ECO:0000313" key="11">
    <source>
        <dbReference type="Proteomes" id="UP001410795"/>
    </source>
</evidence>